<dbReference type="NCBIfam" id="NF005682">
    <property type="entry name" value="PRK07480.1"/>
    <property type="match status" value="1"/>
</dbReference>
<accession>A0A9J7AYB5</accession>
<reference evidence="8" key="1">
    <citation type="submission" date="2022-08" db="EMBL/GenBank/DDBJ databases">
        <title>Nisaea acidiphila sp. nov., isolated from a marine algal debris and emended description of the genus Nisaea Urios et al. 2008.</title>
        <authorList>
            <person name="Kwon K."/>
        </authorList>
    </citation>
    <scope>NUCLEOTIDE SEQUENCE</scope>
    <source>
        <strain evidence="8">MEBiC11861</strain>
    </source>
</reference>
<dbReference type="CDD" id="cd05233">
    <property type="entry name" value="SDR_c"/>
    <property type="match status" value="1"/>
</dbReference>
<dbReference type="PROSITE" id="PS00600">
    <property type="entry name" value="AA_TRANSFER_CLASS_3"/>
    <property type="match status" value="1"/>
</dbReference>
<dbReference type="SMART" id="SM00822">
    <property type="entry name" value="PKS_KR"/>
    <property type="match status" value="1"/>
</dbReference>
<dbReference type="PANTHER" id="PTHR43094">
    <property type="entry name" value="AMINOTRANSFERASE"/>
    <property type="match status" value="1"/>
</dbReference>
<evidence type="ECO:0000256" key="2">
    <source>
        <dbReference type="ARBA" id="ARBA00008954"/>
    </source>
</evidence>
<dbReference type="KEGG" id="naci:NUH88_06900"/>
<evidence type="ECO:0000313" key="8">
    <source>
        <dbReference type="EMBL" id="UUX51417.1"/>
    </source>
</evidence>
<evidence type="ECO:0000256" key="5">
    <source>
        <dbReference type="ARBA" id="ARBA00022898"/>
    </source>
</evidence>
<evidence type="ECO:0000256" key="3">
    <source>
        <dbReference type="ARBA" id="ARBA00022576"/>
    </source>
</evidence>
<gene>
    <name evidence="8" type="ORF">NUH88_06900</name>
</gene>
<evidence type="ECO:0000313" key="9">
    <source>
        <dbReference type="Proteomes" id="UP001060336"/>
    </source>
</evidence>
<dbReference type="InterPro" id="IPR015421">
    <property type="entry name" value="PyrdxlP-dep_Trfase_major"/>
</dbReference>
<dbReference type="EMBL" id="CP102480">
    <property type="protein sequence ID" value="UUX51417.1"/>
    <property type="molecule type" value="Genomic_DNA"/>
</dbReference>
<dbReference type="GO" id="GO:0030170">
    <property type="term" value="F:pyridoxal phosphate binding"/>
    <property type="evidence" value="ECO:0007669"/>
    <property type="project" value="InterPro"/>
</dbReference>
<dbReference type="InterPro" id="IPR020904">
    <property type="entry name" value="Sc_DH/Rdtase_CS"/>
</dbReference>
<dbReference type="PROSITE" id="PS00061">
    <property type="entry name" value="ADH_SHORT"/>
    <property type="match status" value="1"/>
</dbReference>
<feature type="domain" description="Ketoreductase" evidence="7">
    <location>
        <begin position="476"/>
        <end position="658"/>
    </location>
</feature>
<dbReference type="InterPro" id="IPR015424">
    <property type="entry name" value="PyrdxlP-dep_Trfase"/>
</dbReference>
<organism evidence="8 9">
    <name type="scientific">Nisaea acidiphila</name>
    <dbReference type="NCBI Taxonomy" id="1862145"/>
    <lineage>
        <taxon>Bacteria</taxon>
        <taxon>Pseudomonadati</taxon>
        <taxon>Pseudomonadota</taxon>
        <taxon>Alphaproteobacteria</taxon>
        <taxon>Rhodospirillales</taxon>
        <taxon>Thalassobaculaceae</taxon>
        <taxon>Nisaea</taxon>
    </lineage>
</organism>
<dbReference type="PANTHER" id="PTHR43094:SF1">
    <property type="entry name" value="AMINOTRANSFERASE CLASS-III"/>
    <property type="match status" value="1"/>
</dbReference>
<dbReference type="CDD" id="cd00610">
    <property type="entry name" value="OAT_like"/>
    <property type="match status" value="1"/>
</dbReference>
<dbReference type="GO" id="GO:0008483">
    <property type="term" value="F:transaminase activity"/>
    <property type="evidence" value="ECO:0007669"/>
    <property type="project" value="UniProtKB-KW"/>
</dbReference>
<keyword evidence="3 8" id="KW-0032">Aminotransferase</keyword>
<dbReference type="Pfam" id="PF00202">
    <property type="entry name" value="Aminotran_3"/>
    <property type="match status" value="1"/>
</dbReference>
<keyword evidence="9" id="KW-1185">Reference proteome</keyword>
<dbReference type="Proteomes" id="UP001060336">
    <property type="component" value="Chromosome"/>
</dbReference>
<dbReference type="InterPro" id="IPR036291">
    <property type="entry name" value="NAD(P)-bd_dom_sf"/>
</dbReference>
<evidence type="ECO:0000256" key="1">
    <source>
        <dbReference type="ARBA" id="ARBA00001933"/>
    </source>
</evidence>
<dbReference type="SUPFAM" id="SSF53383">
    <property type="entry name" value="PLP-dependent transferases"/>
    <property type="match status" value="1"/>
</dbReference>
<dbReference type="InterPro" id="IPR057326">
    <property type="entry name" value="KR_dom"/>
</dbReference>
<keyword evidence="5" id="KW-0663">Pyridoxal phosphate</keyword>
<proteinExistence type="inferred from homology"/>
<dbReference type="InterPro" id="IPR015422">
    <property type="entry name" value="PyrdxlP-dep_Trfase_small"/>
</dbReference>
<comment type="similarity">
    <text evidence="2">Belongs to the class-III pyridoxal-phosphate-dependent aminotransferase family.</text>
</comment>
<dbReference type="Gene3D" id="3.90.1150.10">
    <property type="entry name" value="Aspartate Aminotransferase, domain 1"/>
    <property type="match status" value="1"/>
</dbReference>
<dbReference type="RefSeq" id="WP_257770888.1">
    <property type="nucleotide sequence ID" value="NZ_CP102480.1"/>
</dbReference>
<dbReference type="SUPFAM" id="SSF51735">
    <property type="entry name" value="NAD(P)-binding Rossmann-fold domains"/>
    <property type="match status" value="1"/>
</dbReference>
<keyword evidence="6" id="KW-0175">Coiled coil</keyword>
<evidence type="ECO:0000259" key="7">
    <source>
        <dbReference type="SMART" id="SM00822"/>
    </source>
</evidence>
<feature type="coiled-coil region" evidence="6">
    <location>
        <begin position="432"/>
        <end position="459"/>
    </location>
</feature>
<dbReference type="Gene3D" id="3.40.50.720">
    <property type="entry name" value="NAD(P)-binding Rossmann-like Domain"/>
    <property type="match status" value="1"/>
</dbReference>
<name>A0A9J7AYB5_9PROT</name>
<evidence type="ECO:0000256" key="6">
    <source>
        <dbReference type="SAM" id="Coils"/>
    </source>
</evidence>
<dbReference type="GO" id="GO:0005829">
    <property type="term" value="C:cytosol"/>
    <property type="evidence" value="ECO:0007669"/>
    <property type="project" value="TreeGrafter"/>
</dbReference>
<comment type="cofactor">
    <cofactor evidence="1">
        <name>pyridoxal 5'-phosphate</name>
        <dbReference type="ChEBI" id="CHEBI:597326"/>
    </cofactor>
</comment>
<evidence type="ECO:0000256" key="4">
    <source>
        <dbReference type="ARBA" id="ARBA00022679"/>
    </source>
</evidence>
<dbReference type="Gene3D" id="3.40.640.10">
    <property type="entry name" value="Type I PLP-dependent aspartate aminotransferase-like (Major domain)"/>
    <property type="match status" value="1"/>
</dbReference>
<keyword evidence="4" id="KW-0808">Transferase</keyword>
<dbReference type="AlphaFoldDB" id="A0A9J7AYB5"/>
<dbReference type="InterPro" id="IPR002347">
    <property type="entry name" value="SDR_fam"/>
</dbReference>
<dbReference type="InterPro" id="IPR049704">
    <property type="entry name" value="Aminotrans_3_PPA_site"/>
</dbReference>
<sequence>MSETDGRTLGQRDAAHHLHPFTDNRELAAAGGATVIERGEGCYLWDDQGHRYLDALAGLWCVNVGYGRRELADVAAEQMQRLAYYNTFFNTTTGPTAELAETLAELMPGHLNTALFANSGSEVCDSAIRLARYYWQQKGKPQKRIVIGREEGYHGSTLAALSAGGIGAMHAQGGTGLPDFAHIEAPYRFLLGHDMPEAAFAAQAARALESKIEELGAENVALFICEPIQGAGGLIFPPEGYLAEVQNICQRHDVLFVLDEVISAFGRLGAWSAAELFGLSPDFMTLAKGLSSGYQPISALMVSDPIAEVLRDAEGGLAHGFTYSGHPVAAAVALENLAILKREKLVERVREEIGPYFCETLKRLETRPLVGEVRGLGLLGAVELIQDKAAHRLFDPPGVVAAVCRENLKARGIIVRAVRDTLLIAPPFVVTREQVDDIVDTLEAALEDISRELGIIAEEQKLAEAVHEADRPLAGRVALVTGASRGIGAEVARTYARAGATVVAAARDEAALRARCAEIAADGGSAIPVAVDFSTRDGKAETALMAALEKLGSRLDILVLNAAQLGDLKPLPELEDAAWDRVIAVNLTAPLRLLHLLHPFLSLSDAGRCVFVTSGAARGAHADWSAYAASKAGLEAMMRAYAAENRKFGLRINAVDPGAMQTGMRAAAFPGEDPGSVTPVEAAGPVFLRLAVPDCSFSGAVVPVVSSAEAAE</sequence>
<dbReference type="PRINTS" id="PR00081">
    <property type="entry name" value="GDHRDH"/>
</dbReference>
<dbReference type="Pfam" id="PF00106">
    <property type="entry name" value="adh_short"/>
    <property type="match status" value="1"/>
</dbReference>
<protein>
    <submittedName>
        <fullName evidence="8">Aminotransferase</fullName>
    </submittedName>
</protein>
<dbReference type="InterPro" id="IPR005814">
    <property type="entry name" value="Aminotrans_3"/>
</dbReference>
<dbReference type="FunFam" id="3.40.640.10:FF:000014">
    <property type="entry name" value="Adenosylmethionine-8-amino-7-oxononanoate aminotransferase, probable"/>
    <property type="match status" value="1"/>
</dbReference>